<comment type="caution">
    <text evidence="1">The sequence shown here is derived from an EMBL/GenBank/DDBJ whole genome shotgun (WGS) entry which is preliminary data.</text>
</comment>
<name>A0ACC1YQJ2_MELAZ</name>
<evidence type="ECO:0000313" key="2">
    <source>
        <dbReference type="Proteomes" id="UP001164539"/>
    </source>
</evidence>
<keyword evidence="2" id="KW-1185">Reference proteome</keyword>
<sequence length="726" mass="79667">MHARHRSPGNGYRSSSIGMGISPEGSARGHGFYNSEYRSFNRGFGRGQGQPKSFHQPAPAPRRGDIFMEAGRLAAEYLVSQGLLPPSVLSGKWQNGTFRSQDGDSLQLTSEGRSSALSRLGNSVSDVDSGRRRYPDDYNSMGLKSYLKGRRRGGSFRSYGSDWGREYGRSGSWSDRNKVSPDMEGDDDSYSGHPEEQHADKDIGNGLQKSGSGEFALKSEEAGVLESELGNYNNHEEMGSRASSSSAGKDLPQVPDGEFSKKSVDTTNMNDQTGELKDGTCKDETQKQDEVEDSSVKNYAEEGNTLSKSSTDLLALCKFAKVPTKTRSSLSYKGVKVDSVANNDEENTSDIKLARESEVLVEDGSLDRSAVDVLPNKANDSKFPDSEIFRPLPVQSVDSAGALGSVSGVDQSKCTRSQSFPDRVLMHDNEQGSAQGLSGIQKSNSMVIERGEKRVMEENDTREGTKKLREWFPSMVTRADEYFGMSNLIEKKAVSLEEIAVPGEKVALAYNQESSVNNYHQFPKRGGEPCVEYAQEKQLFPGSFKICDLNLMENSDLNENHHSDPSLIYPTIPEKKAAPVDVGLSMSNSSMVSEYSRRQSSGKEIEVIDLESDSAQEDKTNDTSERKPETMFTGLESFPNNSQNAGQISDVQDNYDGLMITQLLNAFPDCPPAPGDINPLQNEMALHNGEGAMADDDSIYMSLGEIPLSFLRGWEQQPPQEYGKPF</sequence>
<organism evidence="1 2">
    <name type="scientific">Melia azedarach</name>
    <name type="common">Chinaberry tree</name>
    <dbReference type="NCBI Taxonomy" id="155640"/>
    <lineage>
        <taxon>Eukaryota</taxon>
        <taxon>Viridiplantae</taxon>
        <taxon>Streptophyta</taxon>
        <taxon>Embryophyta</taxon>
        <taxon>Tracheophyta</taxon>
        <taxon>Spermatophyta</taxon>
        <taxon>Magnoliopsida</taxon>
        <taxon>eudicotyledons</taxon>
        <taxon>Gunneridae</taxon>
        <taxon>Pentapetalae</taxon>
        <taxon>rosids</taxon>
        <taxon>malvids</taxon>
        <taxon>Sapindales</taxon>
        <taxon>Meliaceae</taxon>
        <taxon>Melia</taxon>
    </lineage>
</organism>
<gene>
    <name evidence="1" type="ORF">OWV82_004319</name>
</gene>
<proteinExistence type="predicted"/>
<reference evidence="1 2" key="1">
    <citation type="journal article" date="2023" name="Science">
        <title>Complex scaffold remodeling in plant triterpene biosynthesis.</title>
        <authorList>
            <person name="De La Pena R."/>
            <person name="Hodgson H."/>
            <person name="Liu J.C."/>
            <person name="Stephenson M.J."/>
            <person name="Martin A.C."/>
            <person name="Owen C."/>
            <person name="Harkess A."/>
            <person name="Leebens-Mack J."/>
            <person name="Jimenez L.E."/>
            <person name="Osbourn A."/>
            <person name="Sattely E.S."/>
        </authorList>
    </citation>
    <scope>NUCLEOTIDE SEQUENCE [LARGE SCALE GENOMIC DNA]</scope>
    <source>
        <strain evidence="2">cv. JPN11</strain>
        <tissue evidence="1">Leaf</tissue>
    </source>
</reference>
<dbReference type="EMBL" id="CM051395">
    <property type="protein sequence ID" value="KAJ4725443.1"/>
    <property type="molecule type" value="Genomic_DNA"/>
</dbReference>
<protein>
    <submittedName>
        <fullName evidence="1">Uncharacterized protein</fullName>
    </submittedName>
</protein>
<evidence type="ECO:0000313" key="1">
    <source>
        <dbReference type="EMBL" id="KAJ4725443.1"/>
    </source>
</evidence>
<dbReference type="Proteomes" id="UP001164539">
    <property type="component" value="Chromosome 2"/>
</dbReference>
<accession>A0ACC1YQJ2</accession>